<evidence type="ECO:0000259" key="2">
    <source>
        <dbReference type="PROSITE" id="PS51202"/>
    </source>
</evidence>
<comment type="caution">
    <text evidence="3">The sequence shown here is derived from an EMBL/GenBank/DDBJ whole genome shotgun (WGS) entry which is preliminary data.</text>
</comment>
<dbReference type="GO" id="GO:0008324">
    <property type="term" value="F:monoatomic cation transmembrane transporter activity"/>
    <property type="evidence" value="ECO:0007669"/>
    <property type="project" value="InterPro"/>
</dbReference>
<dbReference type="InterPro" id="IPR026278">
    <property type="entry name" value="KhtT"/>
</dbReference>
<dbReference type="GO" id="GO:0006813">
    <property type="term" value="P:potassium ion transport"/>
    <property type="evidence" value="ECO:0007669"/>
    <property type="project" value="InterPro"/>
</dbReference>
<dbReference type="PIRSF" id="PIRSF005028">
    <property type="entry name" value="KhtT"/>
    <property type="match status" value="1"/>
</dbReference>
<dbReference type="PROSITE" id="PS51202">
    <property type="entry name" value="RCK_C"/>
    <property type="match status" value="1"/>
</dbReference>
<evidence type="ECO:0000256" key="1">
    <source>
        <dbReference type="SAM" id="MobiDB-lite"/>
    </source>
</evidence>
<evidence type="ECO:0000313" key="4">
    <source>
        <dbReference type="Proteomes" id="UP001500420"/>
    </source>
</evidence>
<reference evidence="3 4" key="1">
    <citation type="journal article" date="2019" name="Int. J. Syst. Evol. Microbiol.">
        <title>The Global Catalogue of Microorganisms (GCM) 10K type strain sequencing project: providing services to taxonomists for standard genome sequencing and annotation.</title>
        <authorList>
            <consortium name="The Broad Institute Genomics Platform"/>
            <consortium name="The Broad Institute Genome Sequencing Center for Infectious Disease"/>
            <person name="Wu L."/>
            <person name="Ma J."/>
        </authorList>
    </citation>
    <scope>NUCLEOTIDE SEQUENCE [LARGE SCALE GENOMIC DNA]</scope>
    <source>
        <strain evidence="3 4">JCM 16328</strain>
    </source>
</reference>
<dbReference type="RefSeq" id="WP_343773059.1">
    <property type="nucleotide sequence ID" value="NZ_BAAADV010000001.1"/>
</dbReference>
<sequence>MAVYESDLPGVGKKFEIDLDGEAQLVVVIHNTGKRELFVRDSPDADSEKLFELSDKLARQVGTIMEGAYFQPIRDDEISTVLDDDTIIEWAKVTDESELVGTTLAESGVRQRTGASIIAVQRGDETIQNPPPDVEFEVDDTLVSIGDRESHTELERLAAGEATLDGAPGGGEPPGDTADDEFVDDDSANDEP</sequence>
<dbReference type="InterPro" id="IPR058776">
    <property type="entry name" value="KhtT-like_N"/>
</dbReference>
<dbReference type="PANTHER" id="PTHR30445:SF8">
    <property type="entry name" value="K(+)_H(+) ANTIPORTER SUBUNIT KHTT"/>
    <property type="match status" value="1"/>
</dbReference>
<dbReference type="Proteomes" id="UP001500420">
    <property type="component" value="Unassembled WGS sequence"/>
</dbReference>
<keyword evidence="4" id="KW-1185">Reference proteome</keyword>
<dbReference type="EMBL" id="BAAADV010000001">
    <property type="protein sequence ID" value="GAA0668238.1"/>
    <property type="molecule type" value="Genomic_DNA"/>
</dbReference>
<name>A0AAV3T8S6_9EURY</name>
<dbReference type="InterPro" id="IPR006037">
    <property type="entry name" value="RCK_C"/>
</dbReference>
<feature type="domain" description="RCK C-terminal" evidence="2">
    <location>
        <begin position="76"/>
        <end position="160"/>
    </location>
</feature>
<dbReference type="Gene3D" id="3.30.70.1450">
    <property type="entry name" value="Regulator of K+ conductance, C-terminal domain"/>
    <property type="match status" value="1"/>
</dbReference>
<feature type="compositionally biased region" description="Acidic residues" evidence="1">
    <location>
        <begin position="177"/>
        <end position="192"/>
    </location>
</feature>
<dbReference type="InterPro" id="IPR036721">
    <property type="entry name" value="RCK_C_sf"/>
</dbReference>
<proteinExistence type="predicted"/>
<dbReference type="Pfam" id="PF25991">
    <property type="entry name" value="KhtT_N"/>
    <property type="match status" value="1"/>
</dbReference>
<accession>A0AAV3T8S6</accession>
<feature type="region of interest" description="Disordered" evidence="1">
    <location>
        <begin position="161"/>
        <end position="192"/>
    </location>
</feature>
<dbReference type="Pfam" id="PF02080">
    <property type="entry name" value="TrkA_C"/>
    <property type="match status" value="1"/>
</dbReference>
<gene>
    <name evidence="3" type="ORF">GCM10009020_12490</name>
</gene>
<evidence type="ECO:0000313" key="3">
    <source>
        <dbReference type="EMBL" id="GAA0668238.1"/>
    </source>
</evidence>
<dbReference type="PANTHER" id="PTHR30445">
    <property type="entry name" value="K(+)_H(+) ANTIPORTER SUBUNIT KHTT"/>
    <property type="match status" value="1"/>
</dbReference>
<dbReference type="InterPro" id="IPR050144">
    <property type="entry name" value="AAE_transporter"/>
</dbReference>
<protein>
    <submittedName>
        <fullName evidence="3">Cation:proton antiporter regulatory subunit</fullName>
    </submittedName>
</protein>
<dbReference type="AlphaFoldDB" id="A0AAV3T8S6"/>
<organism evidence="3 4">
    <name type="scientific">Natronoarchaeum mannanilyticum</name>
    <dbReference type="NCBI Taxonomy" id="926360"/>
    <lineage>
        <taxon>Archaea</taxon>
        <taxon>Methanobacteriati</taxon>
        <taxon>Methanobacteriota</taxon>
        <taxon>Stenosarchaea group</taxon>
        <taxon>Halobacteria</taxon>
        <taxon>Halobacteriales</taxon>
        <taxon>Natronoarchaeaceae</taxon>
    </lineage>
</organism>
<dbReference type="SUPFAM" id="SSF116726">
    <property type="entry name" value="TrkA C-terminal domain-like"/>
    <property type="match status" value="1"/>
</dbReference>